<dbReference type="InterPro" id="IPR004173">
    <property type="entry name" value="3H_domain"/>
</dbReference>
<protein>
    <submittedName>
        <fullName evidence="4">Transcription repressor NadR</fullName>
    </submittedName>
</protein>
<feature type="binding site" evidence="1">
    <location>
        <position position="76"/>
    </location>
    <ligand>
        <name>Ni(2+)</name>
        <dbReference type="ChEBI" id="CHEBI:49786"/>
    </ligand>
</feature>
<dbReference type="EMBL" id="DVFJ01000013">
    <property type="protein sequence ID" value="HIQ71519.1"/>
    <property type="molecule type" value="Genomic_DNA"/>
</dbReference>
<keyword evidence="1" id="KW-0479">Metal-binding</keyword>
<comment type="caution">
    <text evidence="4">The sequence shown here is derived from an EMBL/GenBank/DDBJ whole genome shotgun (WGS) entry which is preliminary data.</text>
</comment>
<evidence type="ECO:0000259" key="2">
    <source>
        <dbReference type="Pfam" id="PF02829"/>
    </source>
</evidence>
<organism evidence="4 5">
    <name type="scientific">Candidatus Onthenecus intestinigallinarum</name>
    <dbReference type="NCBI Taxonomy" id="2840875"/>
    <lineage>
        <taxon>Bacteria</taxon>
        <taxon>Bacillati</taxon>
        <taxon>Bacillota</taxon>
        <taxon>Clostridia</taxon>
        <taxon>Eubacteriales</taxon>
        <taxon>Candidatus Onthenecus</taxon>
    </lineage>
</organism>
<feature type="binding site" evidence="1">
    <location>
        <position position="145"/>
    </location>
    <ligand>
        <name>Ni(2+)</name>
        <dbReference type="ChEBI" id="CHEBI:49786"/>
    </ligand>
</feature>
<feature type="domain" description="3H" evidence="2">
    <location>
        <begin position="73"/>
        <end position="170"/>
    </location>
</feature>
<dbReference type="Gene3D" id="1.10.10.10">
    <property type="entry name" value="Winged helix-like DNA-binding domain superfamily/Winged helix DNA-binding domain"/>
    <property type="match status" value="1"/>
</dbReference>
<name>A0A9D0Z9B0_9FIRM</name>
<dbReference type="GO" id="GO:0046872">
    <property type="term" value="F:metal ion binding"/>
    <property type="evidence" value="ECO:0007669"/>
    <property type="project" value="UniProtKB-KW"/>
</dbReference>
<evidence type="ECO:0000313" key="5">
    <source>
        <dbReference type="Proteomes" id="UP000886887"/>
    </source>
</evidence>
<evidence type="ECO:0000259" key="3">
    <source>
        <dbReference type="Pfam" id="PF08279"/>
    </source>
</evidence>
<accession>A0A9D0Z9B0</accession>
<gene>
    <name evidence="4" type="ORF">IAB73_04830</name>
</gene>
<proteinExistence type="predicted"/>
<dbReference type="InterPro" id="IPR036390">
    <property type="entry name" value="WH_DNA-bd_sf"/>
</dbReference>
<dbReference type="Gene3D" id="3.30.1340.20">
    <property type="entry name" value="3H domain"/>
    <property type="match status" value="1"/>
</dbReference>
<dbReference type="PANTHER" id="PTHR40068:SF1">
    <property type="entry name" value="TRANSCRIPTION REPRESSOR NIAR-RELATED"/>
    <property type="match status" value="1"/>
</dbReference>
<sequence>MDAAGRRAAILARMERAAEPVKGGELSREFSVSRQVIVQDIALLRAQGHPVLATPAGYMLPAAAPAPCARAVLCAHEGFERMREELYAVVDAGATVEDIVVTHPVYGEFRAMLMLSSRRQVDAFVENAAWQDAAPLSALLTDGAHLHTLTAPDERTLDAACDALRRGGFLTA</sequence>
<reference evidence="4" key="2">
    <citation type="journal article" date="2021" name="PeerJ">
        <title>Extensive microbial diversity within the chicken gut microbiome revealed by metagenomics and culture.</title>
        <authorList>
            <person name="Gilroy R."/>
            <person name="Ravi A."/>
            <person name="Getino M."/>
            <person name="Pursley I."/>
            <person name="Horton D.L."/>
            <person name="Alikhan N.F."/>
            <person name="Baker D."/>
            <person name="Gharbi K."/>
            <person name="Hall N."/>
            <person name="Watson M."/>
            <person name="Adriaenssens E.M."/>
            <person name="Foster-Nyarko E."/>
            <person name="Jarju S."/>
            <person name="Secka A."/>
            <person name="Antonio M."/>
            <person name="Oren A."/>
            <person name="Chaudhuri R.R."/>
            <person name="La Ragione R."/>
            <person name="Hildebrand F."/>
            <person name="Pallen M.J."/>
        </authorList>
    </citation>
    <scope>NUCLEOTIDE SEQUENCE</scope>
    <source>
        <strain evidence="4">ChiSxjej2B14-6234</strain>
    </source>
</reference>
<evidence type="ECO:0000256" key="1">
    <source>
        <dbReference type="PIRSR" id="PIRSR037847-1"/>
    </source>
</evidence>
<reference evidence="4" key="1">
    <citation type="submission" date="2020-10" db="EMBL/GenBank/DDBJ databases">
        <authorList>
            <person name="Gilroy R."/>
        </authorList>
    </citation>
    <scope>NUCLEOTIDE SEQUENCE</scope>
    <source>
        <strain evidence="4">ChiSxjej2B14-6234</strain>
    </source>
</reference>
<dbReference type="InterPro" id="IPR036388">
    <property type="entry name" value="WH-like_DNA-bd_sf"/>
</dbReference>
<feature type="binding site" evidence="1">
    <location>
        <position position="85"/>
    </location>
    <ligand>
        <name>Ni(2+)</name>
        <dbReference type="ChEBI" id="CHEBI:49786"/>
    </ligand>
</feature>
<dbReference type="AlphaFoldDB" id="A0A9D0Z9B0"/>
<feature type="binding site" evidence="1">
    <location>
        <position position="147"/>
    </location>
    <ligand>
        <name>Ni(2+)</name>
        <dbReference type="ChEBI" id="CHEBI:49786"/>
    </ligand>
</feature>
<dbReference type="PANTHER" id="PTHR40068">
    <property type="entry name" value="TRANSCRIPTION REPRESSOR NIAR-RELATED"/>
    <property type="match status" value="1"/>
</dbReference>
<dbReference type="PIRSF" id="PIRSF037847">
    <property type="entry name" value="NiaR"/>
    <property type="match status" value="1"/>
</dbReference>
<dbReference type="InterPro" id="IPR035922">
    <property type="entry name" value="3H_dom_sf"/>
</dbReference>
<evidence type="ECO:0000313" key="4">
    <source>
        <dbReference type="EMBL" id="HIQ71519.1"/>
    </source>
</evidence>
<dbReference type="InterPro" id="IPR013196">
    <property type="entry name" value="HTH_11"/>
</dbReference>
<dbReference type="SUPFAM" id="SSF46785">
    <property type="entry name" value="Winged helix' DNA-binding domain"/>
    <property type="match status" value="1"/>
</dbReference>
<dbReference type="Proteomes" id="UP000886887">
    <property type="component" value="Unassembled WGS sequence"/>
</dbReference>
<feature type="domain" description="Helix-turn-helix type 11" evidence="3">
    <location>
        <begin position="6"/>
        <end position="58"/>
    </location>
</feature>
<dbReference type="InterPro" id="IPR026043">
    <property type="entry name" value="NadR"/>
</dbReference>
<dbReference type="Pfam" id="PF08279">
    <property type="entry name" value="HTH_11"/>
    <property type="match status" value="1"/>
</dbReference>
<dbReference type="Pfam" id="PF02829">
    <property type="entry name" value="3H"/>
    <property type="match status" value="1"/>
</dbReference>
<keyword evidence="1" id="KW-0533">Nickel</keyword>
<dbReference type="SUPFAM" id="SSF75500">
    <property type="entry name" value="Putative transcriptional regulator TM1602, C-terminal domain"/>
    <property type="match status" value="1"/>
</dbReference>